<dbReference type="EMBL" id="CP035806">
    <property type="protein sequence ID" value="QBE48086.1"/>
    <property type="molecule type" value="Genomic_DNA"/>
</dbReference>
<proteinExistence type="inferred from homology"/>
<feature type="transmembrane region" description="Helical" evidence="7">
    <location>
        <begin position="223"/>
        <end position="245"/>
    </location>
</feature>
<gene>
    <name evidence="9" type="ORF">EVS81_03945</name>
</gene>
<dbReference type="CDD" id="cd06261">
    <property type="entry name" value="TM_PBP2"/>
    <property type="match status" value="1"/>
</dbReference>
<dbReference type="AlphaFoldDB" id="A0A4P6KCL7"/>
<feature type="transmembrane region" description="Helical" evidence="7">
    <location>
        <begin position="129"/>
        <end position="146"/>
    </location>
</feature>
<dbReference type="KEGG" id="ltr:EVS81_03945"/>
<dbReference type="PANTHER" id="PTHR30151:SF0">
    <property type="entry name" value="ABC TRANSPORTER PERMEASE PROTEIN MJ0413-RELATED"/>
    <property type="match status" value="1"/>
</dbReference>
<feature type="transmembrane region" description="Helical" evidence="7">
    <location>
        <begin position="167"/>
        <end position="197"/>
    </location>
</feature>
<reference evidence="9 10" key="1">
    <citation type="submission" date="2019-02" db="EMBL/GenBank/DDBJ databases">
        <authorList>
            <person name="Sun L."/>
            <person name="Pan D."/>
            <person name="Wu X."/>
        </authorList>
    </citation>
    <scope>NUCLEOTIDE SEQUENCE [LARGE SCALE GENOMIC DNA]</scope>
    <source>
        <strain evidence="9 10">JW-1</strain>
    </source>
</reference>
<keyword evidence="10" id="KW-1185">Reference proteome</keyword>
<dbReference type="Pfam" id="PF00528">
    <property type="entry name" value="BPD_transp_1"/>
    <property type="match status" value="1"/>
</dbReference>
<evidence type="ECO:0000313" key="9">
    <source>
        <dbReference type="EMBL" id="QBE48086.1"/>
    </source>
</evidence>
<name>A0A4P6KCL7_9MICO</name>
<dbReference type="PROSITE" id="PS50928">
    <property type="entry name" value="ABC_TM1"/>
    <property type="match status" value="1"/>
</dbReference>
<dbReference type="Proteomes" id="UP000289260">
    <property type="component" value="Chromosome"/>
</dbReference>
<dbReference type="SUPFAM" id="SSF161098">
    <property type="entry name" value="MetI-like"/>
    <property type="match status" value="1"/>
</dbReference>
<evidence type="ECO:0000256" key="5">
    <source>
        <dbReference type="ARBA" id="ARBA00022989"/>
    </source>
</evidence>
<organism evidence="9 10">
    <name type="scientific">Leucobacter triazinivorans</name>
    <dbReference type="NCBI Taxonomy" id="1784719"/>
    <lineage>
        <taxon>Bacteria</taxon>
        <taxon>Bacillati</taxon>
        <taxon>Actinomycetota</taxon>
        <taxon>Actinomycetes</taxon>
        <taxon>Micrococcales</taxon>
        <taxon>Microbacteriaceae</taxon>
        <taxon>Leucobacter</taxon>
    </lineage>
</organism>
<keyword evidence="6 7" id="KW-0472">Membrane</keyword>
<evidence type="ECO:0000256" key="7">
    <source>
        <dbReference type="RuleBase" id="RU363032"/>
    </source>
</evidence>
<dbReference type="InterPro" id="IPR035906">
    <property type="entry name" value="MetI-like_sf"/>
</dbReference>
<accession>A0A4P6KCL7</accession>
<feature type="transmembrane region" description="Helical" evidence="7">
    <location>
        <begin position="100"/>
        <end position="123"/>
    </location>
</feature>
<evidence type="ECO:0000313" key="10">
    <source>
        <dbReference type="Proteomes" id="UP000289260"/>
    </source>
</evidence>
<evidence type="ECO:0000256" key="4">
    <source>
        <dbReference type="ARBA" id="ARBA00022692"/>
    </source>
</evidence>
<feature type="domain" description="ABC transmembrane type-1" evidence="8">
    <location>
        <begin position="53"/>
        <end position="245"/>
    </location>
</feature>
<feature type="transmembrane region" description="Helical" evidence="7">
    <location>
        <begin position="66"/>
        <end position="88"/>
    </location>
</feature>
<keyword evidence="5 7" id="KW-1133">Transmembrane helix</keyword>
<keyword evidence="2 7" id="KW-0813">Transport</keyword>
<feature type="transmembrane region" description="Helical" evidence="7">
    <location>
        <begin position="12"/>
        <end position="32"/>
    </location>
</feature>
<comment type="similarity">
    <text evidence="7">Belongs to the binding-protein-dependent transport system permease family.</text>
</comment>
<protein>
    <submittedName>
        <fullName evidence="9">ABC transporter permease subunit</fullName>
    </submittedName>
</protein>
<dbReference type="GO" id="GO:0005886">
    <property type="term" value="C:plasma membrane"/>
    <property type="evidence" value="ECO:0007669"/>
    <property type="project" value="UniProtKB-SubCell"/>
</dbReference>
<evidence type="ECO:0000256" key="2">
    <source>
        <dbReference type="ARBA" id="ARBA00022448"/>
    </source>
</evidence>
<keyword evidence="3" id="KW-1003">Cell membrane</keyword>
<comment type="subcellular location">
    <subcellularLocation>
        <location evidence="1 7">Cell membrane</location>
        <topology evidence="1 7">Multi-pass membrane protein</topology>
    </subcellularLocation>
</comment>
<evidence type="ECO:0000256" key="1">
    <source>
        <dbReference type="ARBA" id="ARBA00004651"/>
    </source>
</evidence>
<dbReference type="GO" id="GO:0055085">
    <property type="term" value="P:transmembrane transport"/>
    <property type="evidence" value="ECO:0007669"/>
    <property type="project" value="InterPro"/>
</dbReference>
<dbReference type="OrthoDB" id="7274389at2"/>
<evidence type="ECO:0000259" key="8">
    <source>
        <dbReference type="PROSITE" id="PS50928"/>
    </source>
</evidence>
<dbReference type="InterPro" id="IPR000515">
    <property type="entry name" value="MetI-like"/>
</dbReference>
<dbReference type="PANTHER" id="PTHR30151">
    <property type="entry name" value="ALKANE SULFONATE ABC TRANSPORTER-RELATED, MEMBRANE SUBUNIT"/>
    <property type="match status" value="1"/>
</dbReference>
<sequence length="256" mass="27058">MDVSVWRRINPSGVLVIVGFAVAWQLTVSLLAPGQSTVAGPIDVVAALGDDRVVHDLLVATAHTSLAALLGWTLALVFGVGVGAWIGYSKAAWIASASSIDVLRALPPVALIAPLVLIFGFSISMEVAVIFYGCLWPILVNTALGVRQVPRQTHEVCATLRLKRAHTLFRVTLPWAAPVILVGARLALSLAVILAVVSEMVGNPEGLGYQIVFSQQALKPGALYLYIVVAGLLALALNALLVALAGRLRPIRRRTA</sequence>
<dbReference type="Gene3D" id="1.10.3720.10">
    <property type="entry name" value="MetI-like"/>
    <property type="match status" value="1"/>
</dbReference>
<keyword evidence="4 7" id="KW-0812">Transmembrane</keyword>
<evidence type="ECO:0000256" key="6">
    <source>
        <dbReference type="ARBA" id="ARBA00023136"/>
    </source>
</evidence>
<evidence type="ECO:0000256" key="3">
    <source>
        <dbReference type="ARBA" id="ARBA00022475"/>
    </source>
</evidence>